<reference evidence="1" key="1">
    <citation type="submission" date="2019-11" db="EMBL/GenBank/DDBJ databases">
        <title>Nori genome reveals adaptations in red seaweeds to the harsh intertidal environment.</title>
        <authorList>
            <person name="Wang D."/>
            <person name="Mao Y."/>
        </authorList>
    </citation>
    <scope>NUCLEOTIDE SEQUENCE</scope>
    <source>
        <tissue evidence="1">Gametophyte</tissue>
    </source>
</reference>
<comment type="caution">
    <text evidence="1">The sequence shown here is derived from an EMBL/GenBank/DDBJ whole genome shotgun (WGS) entry which is preliminary data.</text>
</comment>
<sequence>MQGDGIPRISKLDVDNYLHWSIEIEHVLRLKGCWDAVAPVAGVGIEGVQAGDMVEDALSADREQRALSTMALTVKPHHLATFRLHSTARGVWEALERDFRSRGPAQMLNLRRELANLRMAKDESILRYFNRGKTLAWEIFSLGDPADDAHLVTSLLIGLPKKYELTATVLSAQPELTVQRAQEQLQAAEARLVLDARAHDGPRAKDKGNALAAADGGRKGRRGDRGQPRRGAPA</sequence>
<dbReference type="EMBL" id="CM020620">
    <property type="protein sequence ID" value="KAK1869315.1"/>
    <property type="molecule type" value="Genomic_DNA"/>
</dbReference>
<gene>
    <name evidence="1" type="ORF">I4F81_011793</name>
</gene>
<protein>
    <submittedName>
        <fullName evidence="1">Uncharacterized protein</fullName>
    </submittedName>
</protein>
<organism evidence="1 2">
    <name type="scientific">Pyropia yezoensis</name>
    <name type="common">Susabi-nori</name>
    <name type="synonym">Porphyra yezoensis</name>
    <dbReference type="NCBI Taxonomy" id="2788"/>
    <lineage>
        <taxon>Eukaryota</taxon>
        <taxon>Rhodophyta</taxon>
        <taxon>Bangiophyceae</taxon>
        <taxon>Bangiales</taxon>
        <taxon>Bangiaceae</taxon>
        <taxon>Pyropia</taxon>
    </lineage>
</organism>
<name>A0ACC3CH93_PYRYE</name>
<keyword evidence="2" id="KW-1185">Reference proteome</keyword>
<proteinExistence type="predicted"/>
<evidence type="ECO:0000313" key="1">
    <source>
        <dbReference type="EMBL" id="KAK1869315.1"/>
    </source>
</evidence>
<dbReference type="Proteomes" id="UP000798662">
    <property type="component" value="Chromosome 3"/>
</dbReference>
<evidence type="ECO:0000313" key="2">
    <source>
        <dbReference type="Proteomes" id="UP000798662"/>
    </source>
</evidence>
<accession>A0ACC3CH93</accession>